<gene>
    <name evidence="2" type="ORF">Y5W_01236</name>
</gene>
<accession>A0ABS0AQM5</accession>
<organism evidence="2 3">
    <name type="scientific">Alloalcanivorax profundimaris</name>
    <dbReference type="NCBI Taxonomy" id="2735259"/>
    <lineage>
        <taxon>Bacteria</taxon>
        <taxon>Pseudomonadati</taxon>
        <taxon>Pseudomonadota</taxon>
        <taxon>Gammaproteobacteria</taxon>
        <taxon>Oceanospirillales</taxon>
        <taxon>Alcanivoracaceae</taxon>
        <taxon>Alloalcanivorax</taxon>
    </lineage>
</organism>
<dbReference type="Proteomes" id="UP000662703">
    <property type="component" value="Unassembled WGS sequence"/>
</dbReference>
<dbReference type="Gene3D" id="3.90.930.1">
    <property type="match status" value="1"/>
</dbReference>
<sequence>MFPRRPMLAGLLALLLSSLAGADTRALDEDWFPTDKEPAYQLHWPLEQTEGGWRVVVDRPDGSVFFEGRLVDPEAVPLLAKRNLRGPFTYYHDNGEVKLEGRYGDRGLITGKARYYWKNGNVREIRDYQPEGYDLLKAFHEGGSLSMERLPDKGERTFRERRYREDGSLMARVYTRPAEDGGLEDVRLNYDAEGNMVARVFEDDRRRISETLENGHLVKRLTFDQAGQWSLRERYNEDGDLIQRDRHLLPEYEQDGKQIFVDDEGVRRVSHYRDGKRQGESSRRRGDTWLAQHFYRDDQPVGRWFDVDQDTGVVTVSRYDDAGEYQGRYQIGADLVVHDEDGKPGVPEALREVERTLPEAGTTWLYRFNDAEPVALTLTEKNGDRARYRVGEGQVTLEEDLDRYQPVDASYGPLLRFPLHPGDVWRYRTEETVQVPAADGAHWRYRYRTRVTSKVSAVETIRVGAGTFKALRISREIAWRKDQASGEGGGLDRIENGGDGQVDGFTRELLWYAPEAGRVVLKARVESGYPSLLNRKAADLLDNAATWFTELVALAGPGESPRAGEPRHAREPRAGWIGFPMTRNNTWEFLMLNHSP</sequence>
<feature type="chain" id="PRO_5045676234" description="Toxin-antitoxin system YwqK family antitoxin" evidence="1">
    <location>
        <begin position="23"/>
        <end position="596"/>
    </location>
</feature>
<keyword evidence="3" id="KW-1185">Reference proteome</keyword>
<comment type="caution">
    <text evidence="2">The sequence shown here is derived from an EMBL/GenBank/DDBJ whole genome shotgun (WGS) entry which is preliminary data.</text>
</comment>
<dbReference type="InterPro" id="IPR011652">
    <property type="entry name" value="MORN_2"/>
</dbReference>
<evidence type="ECO:0000256" key="1">
    <source>
        <dbReference type="SAM" id="SignalP"/>
    </source>
</evidence>
<dbReference type="EMBL" id="ARXX01000014">
    <property type="protein sequence ID" value="MBF5055942.1"/>
    <property type="molecule type" value="Genomic_DNA"/>
</dbReference>
<feature type="signal peptide" evidence="1">
    <location>
        <begin position="1"/>
        <end position="22"/>
    </location>
</feature>
<keyword evidence="1" id="KW-0732">Signal</keyword>
<evidence type="ECO:0008006" key="4">
    <source>
        <dbReference type="Google" id="ProtNLM"/>
    </source>
</evidence>
<evidence type="ECO:0000313" key="3">
    <source>
        <dbReference type="Proteomes" id="UP000662703"/>
    </source>
</evidence>
<protein>
    <recommendedName>
        <fullName evidence="4">Toxin-antitoxin system YwqK family antitoxin</fullName>
    </recommendedName>
</protein>
<name>A0ABS0AQM5_9GAMM</name>
<evidence type="ECO:0000313" key="2">
    <source>
        <dbReference type="EMBL" id="MBF5055942.1"/>
    </source>
</evidence>
<reference evidence="2 3" key="1">
    <citation type="submission" date="2012-09" db="EMBL/GenBank/DDBJ databases">
        <title>Genome Sequence of alkane-degrading Bacterium Alcanivorax sp. 521-1.</title>
        <authorList>
            <person name="Lai Q."/>
            <person name="Shao Z."/>
        </authorList>
    </citation>
    <scope>NUCLEOTIDE SEQUENCE [LARGE SCALE GENOMIC DNA]</scope>
    <source>
        <strain evidence="2 3">521-1</strain>
    </source>
</reference>
<dbReference type="RefSeq" id="WP_194864545.1">
    <property type="nucleotide sequence ID" value="NZ_ARXX01000014.1"/>
</dbReference>
<dbReference type="Pfam" id="PF07661">
    <property type="entry name" value="MORN_2"/>
    <property type="match status" value="1"/>
</dbReference>
<dbReference type="Gene3D" id="2.40.360.20">
    <property type="match status" value="1"/>
</dbReference>
<proteinExistence type="predicted"/>